<keyword evidence="7" id="KW-1185">Reference proteome</keyword>
<proteinExistence type="inferred from homology"/>
<evidence type="ECO:0000256" key="3">
    <source>
        <dbReference type="ARBA" id="ARBA00022801"/>
    </source>
</evidence>
<evidence type="ECO:0000256" key="2">
    <source>
        <dbReference type="ARBA" id="ARBA00022729"/>
    </source>
</evidence>
<dbReference type="SUPFAM" id="SSF52266">
    <property type="entry name" value="SGNH hydrolase"/>
    <property type="match status" value="1"/>
</dbReference>
<dbReference type="EMBL" id="AJWN02000023">
    <property type="protein sequence ID" value="OEE63332.1"/>
    <property type="molecule type" value="Genomic_DNA"/>
</dbReference>
<dbReference type="PANTHER" id="PTHR30383:SF24">
    <property type="entry name" value="THIOESTERASE 1_PROTEASE 1_LYSOPHOSPHOLIPASE L1"/>
    <property type="match status" value="1"/>
</dbReference>
<comment type="similarity">
    <text evidence="1">Belongs to the 'GDSL' lipolytic enzyme family.</text>
</comment>
<keyword evidence="3" id="KW-0378">Hydrolase</keyword>
<dbReference type="AlphaFoldDB" id="A0A1E5CDT8"/>
<feature type="chain" id="PRO_5009172711" evidence="4">
    <location>
        <begin position="19"/>
        <end position="202"/>
    </location>
</feature>
<protein>
    <submittedName>
        <fullName evidence="6">Arylesterase</fullName>
    </submittedName>
</protein>
<evidence type="ECO:0000313" key="7">
    <source>
        <dbReference type="Proteomes" id="UP000095039"/>
    </source>
</evidence>
<dbReference type="Pfam" id="PF13472">
    <property type="entry name" value="Lipase_GDSL_2"/>
    <property type="match status" value="1"/>
</dbReference>
<feature type="signal peptide" evidence="4">
    <location>
        <begin position="1"/>
        <end position="18"/>
    </location>
</feature>
<dbReference type="Gene3D" id="3.40.50.1110">
    <property type="entry name" value="SGNH hydrolase"/>
    <property type="match status" value="1"/>
</dbReference>
<dbReference type="InterPro" id="IPR008265">
    <property type="entry name" value="Lipase_GDSL_AS"/>
</dbReference>
<dbReference type="RefSeq" id="WP_016959331.1">
    <property type="nucleotide sequence ID" value="NZ_AJWN02000023.1"/>
</dbReference>
<dbReference type="Proteomes" id="UP000095039">
    <property type="component" value="Unassembled WGS sequence"/>
</dbReference>
<accession>A0A1E5CDT8</accession>
<feature type="domain" description="SGNH hydrolase-type esterase" evidence="5">
    <location>
        <begin position="23"/>
        <end position="180"/>
    </location>
</feature>
<evidence type="ECO:0000256" key="1">
    <source>
        <dbReference type="ARBA" id="ARBA00008668"/>
    </source>
</evidence>
<organism evidence="6 7">
    <name type="scientific">Enterovibrio norvegicus FF-454</name>
    <dbReference type="NCBI Taxonomy" id="1185651"/>
    <lineage>
        <taxon>Bacteria</taxon>
        <taxon>Pseudomonadati</taxon>
        <taxon>Pseudomonadota</taxon>
        <taxon>Gammaproteobacteria</taxon>
        <taxon>Vibrionales</taxon>
        <taxon>Vibrionaceae</taxon>
        <taxon>Enterovibrio</taxon>
    </lineage>
</organism>
<dbReference type="InterPro" id="IPR036514">
    <property type="entry name" value="SGNH_hydro_sf"/>
</dbReference>
<dbReference type="InterPro" id="IPR013830">
    <property type="entry name" value="SGNH_hydro"/>
</dbReference>
<dbReference type="PROSITE" id="PS01098">
    <property type="entry name" value="LIPASE_GDSL_SER"/>
    <property type="match status" value="1"/>
</dbReference>
<dbReference type="InterPro" id="IPR051532">
    <property type="entry name" value="Ester_Hydrolysis_Enzymes"/>
</dbReference>
<dbReference type="CDD" id="cd01822">
    <property type="entry name" value="Lysophospholipase_L1_like"/>
    <property type="match status" value="1"/>
</dbReference>
<reference evidence="6 7" key="1">
    <citation type="journal article" date="2012" name="Science">
        <title>Ecological populations of bacteria act as socially cohesive units of antibiotic production and resistance.</title>
        <authorList>
            <person name="Cordero O.X."/>
            <person name="Wildschutte H."/>
            <person name="Kirkup B."/>
            <person name="Proehl S."/>
            <person name="Ngo L."/>
            <person name="Hussain F."/>
            <person name="Le Roux F."/>
            <person name="Mincer T."/>
            <person name="Polz M.F."/>
        </authorList>
    </citation>
    <scope>NUCLEOTIDE SEQUENCE [LARGE SCALE GENOMIC DNA]</scope>
    <source>
        <strain evidence="6 7">FF-454</strain>
    </source>
</reference>
<gene>
    <name evidence="6" type="ORF">A1OK_06890</name>
</gene>
<keyword evidence="2 4" id="KW-0732">Signal</keyword>
<sequence length="202" mass="22338">MIRILSFCLLILSQSAAAQTLLVLGDSLSAGYQMPIEKSWPSLLEPNVVSASPIERVINASISGDTSGNGLHRLPALLEQHSPDWVFIELGANDGLRGFPPKQVRNNLAKLITLSQESGANVAIMQIQIPPNYGQRYSKAFADIYLTLSKEMQIPLIPFFMEKVVLTEGWMMSDGLHPNEIAQPWIAEFMTEQLLPHLNKQG</sequence>
<dbReference type="PANTHER" id="PTHR30383">
    <property type="entry name" value="THIOESTERASE 1/PROTEASE 1/LYSOPHOSPHOLIPASE L1"/>
    <property type="match status" value="1"/>
</dbReference>
<evidence type="ECO:0000313" key="6">
    <source>
        <dbReference type="EMBL" id="OEE63332.1"/>
    </source>
</evidence>
<comment type="caution">
    <text evidence="6">The sequence shown here is derived from an EMBL/GenBank/DDBJ whole genome shotgun (WGS) entry which is preliminary data.</text>
</comment>
<dbReference type="GO" id="GO:0006629">
    <property type="term" value="P:lipid metabolic process"/>
    <property type="evidence" value="ECO:0007669"/>
    <property type="project" value="InterPro"/>
</dbReference>
<evidence type="ECO:0000259" key="5">
    <source>
        <dbReference type="Pfam" id="PF13472"/>
    </source>
</evidence>
<name>A0A1E5CDT8_9GAMM</name>
<dbReference type="FunFam" id="3.40.50.1110:FF:000001">
    <property type="entry name" value="Multifunctional acyl-CoA thioesterase I"/>
    <property type="match status" value="1"/>
</dbReference>
<evidence type="ECO:0000256" key="4">
    <source>
        <dbReference type="SAM" id="SignalP"/>
    </source>
</evidence>
<dbReference type="GO" id="GO:0004622">
    <property type="term" value="F:phosphatidylcholine lysophospholipase activity"/>
    <property type="evidence" value="ECO:0007669"/>
    <property type="project" value="UniProtKB-ARBA"/>
</dbReference>